<sequence>MPDSSDESGPDGVGLMQNDASDRESSDSESGTEAGDAPGQGFLDVEASEEGNSDSDDSSESDSEDASILGEYRRKAPRVFFPEFRRLPIELRHRIWQYFCPDLDPSPRVFSFQVLPNPRQDTIWESTTLENQIAAVDAMLRVHHESRDIALKAFPDTLAIREGRRIVRFNKERDVVHLNGVKRVWDHNLKVPGFSENIMNMAMDGSNLDANELRLLLAFPNLKNLFDFQWHNDRRIPHRLRWCASDLIHNYEIQQLRRNVDIGEDLHFVYCWPDLTQPQNREFALKKNLSKDEIWIDLFTELFDMVEEGSLHLKSGEAERLEEVSYWPMQCFGWDAADRFDAFRAKHGVADGDKPAADGSEDDKEEESGDDSEEDSDDSSDQNEYESEGIDDGSIHEESVDEDEDDLLIDTQQASDDEEGGGGVSDYGGFSPLADEDSTLFDGNGPRNPTAHWSSPEPESGEDNQPHGGRRRRQIASFDEDEESGEEEEAEDSGRSTSRRGPVVISDDEDEGDEEQPSQPTSRRGRVVLSDDEDDDEEEAVEKPAKPTGRRARVLPSDDDDEDDDEGGADIANKEAREASDAENEEESAKKPLSLAEKLARNRRDNPVSEDEEESGEESSEEEEEAQPKTMSLAQKLMTHRRRNPIASESEDEPEGSIVGSEDDDLEDEEDEDDEDDENGMFMNLADEGESGDEEGDEDEY</sequence>
<protein>
    <recommendedName>
        <fullName evidence="2">2EXR domain-containing protein</fullName>
    </recommendedName>
</protein>
<comment type="caution">
    <text evidence="3">The sequence shown here is derived from an EMBL/GenBank/DDBJ whole genome shotgun (WGS) entry which is preliminary data.</text>
</comment>
<feature type="compositionally biased region" description="Acidic residues" evidence="1">
    <location>
        <begin position="608"/>
        <end position="625"/>
    </location>
</feature>
<feature type="compositionally biased region" description="Acidic residues" evidence="1">
    <location>
        <begin position="359"/>
        <end position="391"/>
    </location>
</feature>
<feature type="region of interest" description="Disordered" evidence="1">
    <location>
        <begin position="349"/>
        <end position="701"/>
    </location>
</feature>
<organism evidence="3 4">
    <name type="scientific">Colletotrichum abscissum</name>
    <dbReference type="NCBI Taxonomy" id="1671311"/>
    <lineage>
        <taxon>Eukaryota</taxon>
        <taxon>Fungi</taxon>
        <taxon>Dikarya</taxon>
        <taxon>Ascomycota</taxon>
        <taxon>Pezizomycotina</taxon>
        <taxon>Sordariomycetes</taxon>
        <taxon>Hypocreomycetidae</taxon>
        <taxon>Glomerellales</taxon>
        <taxon>Glomerellaceae</taxon>
        <taxon>Colletotrichum</taxon>
        <taxon>Colletotrichum acutatum species complex</taxon>
    </lineage>
</organism>
<keyword evidence="4" id="KW-1185">Reference proteome</keyword>
<feature type="compositionally biased region" description="Basic and acidic residues" evidence="1">
    <location>
        <begin position="598"/>
        <end position="607"/>
    </location>
</feature>
<gene>
    <name evidence="3" type="ORF">CABS02_05457</name>
</gene>
<feature type="compositionally biased region" description="Acidic residues" evidence="1">
    <location>
        <begin position="46"/>
        <end position="65"/>
    </location>
</feature>
<feature type="compositionally biased region" description="Acidic residues" evidence="1">
    <location>
        <begin position="399"/>
        <end position="408"/>
    </location>
</feature>
<feature type="compositionally biased region" description="Acidic residues" evidence="1">
    <location>
        <begin position="506"/>
        <end position="516"/>
    </location>
</feature>
<evidence type="ECO:0000313" key="3">
    <source>
        <dbReference type="EMBL" id="KAI3554326.1"/>
    </source>
</evidence>
<dbReference type="InterPro" id="IPR045518">
    <property type="entry name" value="2EXR"/>
</dbReference>
<dbReference type="Proteomes" id="UP001056436">
    <property type="component" value="Unassembled WGS sequence"/>
</dbReference>
<name>A0A9P9XIH3_9PEZI</name>
<reference evidence="3" key="1">
    <citation type="submission" date="2019-01" db="EMBL/GenBank/DDBJ databases">
        <title>Colletotrichum abscissum LGMF1257.</title>
        <authorList>
            <person name="Baroncelli R."/>
        </authorList>
    </citation>
    <scope>NUCLEOTIDE SEQUENCE</scope>
    <source>
        <strain evidence="3">Ca142</strain>
    </source>
</reference>
<dbReference type="Pfam" id="PF20150">
    <property type="entry name" value="2EXR"/>
    <property type="match status" value="1"/>
</dbReference>
<dbReference type="OrthoDB" id="3501032at2759"/>
<accession>A0A9P9XIH3</accession>
<dbReference type="EMBL" id="SDAQ01000024">
    <property type="protein sequence ID" value="KAI3554326.1"/>
    <property type="molecule type" value="Genomic_DNA"/>
</dbReference>
<proteinExistence type="predicted"/>
<evidence type="ECO:0000259" key="2">
    <source>
        <dbReference type="Pfam" id="PF20150"/>
    </source>
</evidence>
<evidence type="ECO:0000313" key="4">
    <source>
        <dbReference type="Proteomes" id="UP001056436"/>
    </source>
</evidence>
<feature type="region of interest" description="Disordered" evidence="1">
    <location>
        <begin position="1"/>
        <end position="69"/>
    </location>
</feature>
<feature type="domain" description="2EXR" evidence="2">
    <location>
        <begin position="81"/>
        <end position="176"/>
    </location>
</feature>
<feature type="compositionally biased region" description="Acidic residues" evidence="1">
    <location>
        <begin position="557"/>
        <end position="568"/>
    </location>
</feature>
<feature type="compositionally biased region" description="Acidic residues" evidence="1">
    <location>
        <begin position="649"/>
        <end position="679"/>
    </location>
</feature>
<feature type="compositionally biased region" description="Acidic residues" evidence="1">
    <location>
        <begin position="687"/>
        <end position="701"/>
    </location>
</feature>
<evidence type="ECO:0000256" key="1">
    <source>
        <dbReference type="SAM" id="MobiDB-lite"/>
    </source>
</evidence>
<feature type="compositionally biased region" description="Acidic residues" evidence="1">
    <location>
        <begin position="478"/>
        <end position="491"/>
    </location>
</feature>
<feature type="compositionally biased region" description="Acidic residues" evidence="1">
    <location>
        <begin position="530"/>
        <end position="540"/>
    </location>
</feature>
<dbReference type="AlphaFoldDB" id="A0A9P9XIH3"/>